<dbReference type="OrthoDB" id="128799at2"/>
<dbReference type="RefSeq" id="WP_111457745.1">
    <property type="nucleotide sequence ID" value="NZ_QFYP01000001.1"/>
</dbReference>
<accession>A0A328AZ85</accession>
<evidence type="ECO:0000313" key="4">
    <source>
        <dbReference type="EMBL" id="RAK60452.1"/>
    </source>
</evidence>
<dbReference type="SUPFAM" id="SSF82171">
    <property type="entry name" value="DPP6 N-terminal domain-like"/>
    <property type="match status" value="1"/>
</dbReference>
<keyword evidence="1" id="KW-0378">Hydrolase</keyword>
<dbReference type="PRINTS" id="PR00862">
    <property type="entry name" value="PROLIGOPTASE"/>
</dbReference>
<evidence type="ECO:0000256" key="2">
    <source>
        <dbReference type="SAM" id="SignalP"/>
    </source>
</evidence>
<dbReference type="PANTHER" id="PTHR42776">
    <property type="entry name" value="SERINE PEPTIDASE S9 FAMILY MEMBER"/>
    <property type="match status" value="1"/>
</dbReference>
<dbReference type="InterPro" id="IPR001375">
    <property type="entry name" value="Peptidase_S9_cat"/>
</dbReference>
<dbReference type="InterPro" id="IPR002470">
    <property type="entry name" value="Peptidase_S9A"/>
</dbReference>
<evidence type="ECO:0000259" key="3">
    <source>
        <dbReference type="Pfam" id="PF00326"/>
    </source>
</evidence>
<keyword evidence="5" id="KW-1185">Reference proteome</keyword>
<reference evidence="5" key="1">
    <citation type="submission" date="2018-05" db="EMBL/GenBank/DDBJ databases">
        <authorList>
            <person name="Li X."/>
        </authorList>
    </citation>
    <scope>NUCLEOTIDE SEQUENCE [LARGE SCALE GENOMIC DNA]</scope>
    <source>
        <strain evidence="5">HKS-05</strain>
    </source>
</reference>
<dbReference type="GO" id="GO:0004252">
    <property type="term" value="F:serine-type endopeptidase activity"/>
    <property type="evidence" value="ECO:0007669"/>
    <property type="project" value="InterPro"/>
</dbReference>
<evidence type="ECO:0000256" key="1">
    <source>
        <dbReference type="ARBA" id="ARBA00022801"/>
    </source>
</evidence>
<feature type="domain" description="Peptidase S9 prolyl oligopeptidase catalytic" evidence="3">
    <location>
        <begin position="422"/>
        <end position="631"/>
    </location>
</feature>
<name>A0A328AZ85_9CAUL</name>
<proteinExistence type="predicted"/>
<feature type="chain" id="PRO_5016353978" evidence="2">
    <location>
        <begin position="22"/>
        <end position="636"/>
    </location>
</feature>
<dbReference type="Pfam" id="PF00326">
    <property type="entry name" value="Peptidase_S9"/>
    <property type="match status" value="1"/>
</dbReference>
<feature type="signal peptide" evidence="2">
    <location>
        <begin position="1"/>
        <end position="21"/>
    </location>
</feature>
<dbReference type="SUPFAM" id="SSF53474">
    <property type="entry name" value="alpha/beta-Hydrolases"/>
    <property type="match status" value="1"/>
</dbReference>
<dbReference type="GO" id="GO:0006508">
    <property type="term" value="P:proteolysis"/>
    <property type="evidence" value="ECO:0007669"/>
    <property type="project" value="InterPro"/>
</dbReference>
<dbReference type="EMBL" id="QFYP01000001">
    <property type="protein sequence ID" value="RAK60452.1"/>
    <property type="molecule type" value="Genomic_DNA"/>
</dbReference>
<dbReference type="Gene3D" id="3.40.50.1820">
    <property type="entry name" value="alpha/beta hydrolase"/>
    <property type="match status" value="1"/>
</dbReference>
<dbReference type="Proteomes" id="UP000249842">
    <property type="component" value="Unassembled WGS sequence"/>
</dbReference>
<dbReference type="InterPro" id="IPR029058">
    <property type="entry name" value="AB_hydrolase_fold"/>
</dbReference>
<evidence type="ECO:0000313" key="5">
    <source>
        <dbReference type="Proteomes" id="UP000249842"/>
    </source>
</evidence>
<sequence length="636" mass="69935">MARFGLLLAAVLALEGSAARAAPLELYGRLPSIEAVAVAPDGASVAVIWTDGEQRKIVFQRLADDKIVEILGLGTAKIRWVQWAGPQHLIITASKTATITDVFAPRDEYFMAYDYKLGTRKLKLLLSDVTESLNTIFDVPEMRIVDGKPMVFVQGMQFVDGQGVISVFRVDLTTGRSRIVETGQYNTRDWLVGQDGEVQAQTIWDPRSGRWSLKVRDHGGWRVSRALQALNDRPLMVGLGRDGRSVLMKDFNDERAVLREVSPEGAWGDPLPIEDESGAIFDPAHHNLIGYYTLVGDEGRYAFFDPQDERVWKAVTKAYPGQAVRLVSWSDDRRKIAVLVDSPTEGPAFALVDLERHKGAWLGGQYEKLRPADISPVRPVRYKAKDGLELTGYLTLPTKPEARNLPLVVFPHGGPAARDEPGFDWWAQAMASRGYAVLQVNYRGSDGFGAKFLEAGFGEWGRKMQTDLSDGVRYLASQGIVDPKRVCIVGASYGGYAAMAGATLDPGVYRCAASVAGPTDMRRFIAWSRTQNGISAQRYWTHFMGAGDLKDPVLAAISPALHADRVDSPVLLVHGKDDTVVPLEQSRFMADALKSAGKPVEFVALDGADHWLLRGDTRLAMLQAVVAFLEKNNPPN</sequence>
<organism evidence="4 5">
    <name type="scientific">Phenylobacterium hankyongense</name>
    <dbReference type="NCBI Taxonomy" id="1813876"/>
    <lineage>
        <taxon>Bacteria</taxon>
        <taxon>Pseudomonadati</taxon>
        <taxon>Pseudomonadota</taxon>
        <taxon>Alphaproteobacteria</taxon>
        <taxon>Caulobacterales</taxon>
        <taxon>Caulobacteraceae</taxon>
        <taxon>Phenylobacterium</taxon>
    </lineage>
</organism>
<dbReference type="PANTHER" id="PTHR42776:SF27">
    <property type="entry name" value="DIPEPTIDYL PEPTIDASE FAMILY MEMBER 6"/>
    <property type="match status" value="1"/>
</dbReference>
<comment type="caution">
    <text evidence="4">The sequence shown here is derived from an EMBL/GenBank/DDBJ whole genome shotgun (WGS) entry which is preliminary data.</text>
</comment>
<dbReference type="AlphaFoldDB" id="A0A328AZ85"/>
<keyword evidence="2" id="KW-0732">Signal</keyword>
<protein>
    <submittedName>
        <fullName evidence="4">S9 family peptidase</fullName>
    </submittedName>
</protein>
<gene>
    <name evidence="4" type="ORF">DJ021_11870</name>
</gene>